<keyword evidence="2" id="KW-1133">Transmembrane helix</keyword>
<evidence type="ECO:0000256" key="1">
    <source>
        <dbReference type="SAM" id="MobiDB-lite"/>
    </source>
</evidence>
<proteinExistence type="predicted"/>
<name>A0ABU9XPH2_9BACI</name>
<organism evidence="3 4">
    <name type="scientific">Ornithinibacillus xuwenensis</name>
    <dbReference type="NCBI Taxonomy" id="3144668"/>
    <lineage>
        <taxon>Bacteria</taxon>
        <taxon>Bacillati</taxon>
        <taxon>Bacillota</taxon>
        <taxon>Bacilli</taxon>
        <taxon>Bacillales</taxon>
        <taxon>Bacillaceae</taxon>
        <taxon>Ornithinibacillus</taxon>
    </lineage>
</organism>
<dbReference type="Proteomes" id="UP001444625">
    <property type="component" value="Unassembled WGS sequence"/>
</dbReference>
<feature type="transmembrane region" description="Helical" evidence="2">
    <location>
        <begin position="145"/>
        <end position="169"/>
    </location>
</feature>
<accession>A0ABU9XPH2</accession>
<feature type="transmembrane region" description="Helical" evidence="2">
    <location>
        <begin position="215"/>
        <end position="234"/>
    </location>
</feature>
<gene>
    <name evidence="3" type="ORF">ABC228_16300</name>
</gene>
<evidence type="ECO:0000313" key="3">
    <source>
        <dbReference type="EMBL" id="MEN2768747.1"/>
    </source>
</evidence>
<feature type="transmembrane region" description="Helical" evidence="2">
    <location>
        <begin position="108"/>
        <end position="133"/>
    </location>
</feature>
<feature type="compositionally biased region" description="Low complexity" evidence="1">
    <location>
        <begin position="31"/>
        <end position="69"/>
    </location>
</feature>
<feature type="region of interest" description="Disordered" evidence="1">
    <location>
        <begin position="23"/>
        <end position="69"/>
    </location>
</feature>
<comment type="caution">
    <text evidence="3">The sequence shown here is derived from an EMBL/GenBank/DDBJ whole genome shotgun (WGS) entry which is preliminary data.</text>
</comment>
<keyword evidence="2" id="KW-0472">Membrane</keyword>
<keyword evidence="2" id="KW-0812">Transmembrane</keyword>
<sequence length="282" mass="30799">MKCQNCGHEMGGGKFCTNCGTPLESTQPAVENTQPTATEETAAAEPVNETKVVENQQQPATPQQEQPAQVKQNDFADQIARVFTNFGHFFMTLIKQPSAAKKANHNDLFSAIITMVAFGLFFAMSMFIPVAIIANETRIFPEPTFFANFMVPLLLFLILIAGVASLTFAGTKLAKMDYTYADVIGKFGAYLLPFTLVYLAGTLLFVGQLPTLPGILLGIGLTGLMFVIPALILFERSATGFDRIYILLGLYFIVTLVVGIVTQSIIESLIEDMIGSLPFFLR</sequence>
<feature type="transmembrane region" description="Helical" evidence="2">
    <location>
        <begin position="190"/>
        <end position="209"/>
    </location>
</feature>
<evidence type="ECO:0000313" key="4">
    <source>
        <dbReference type="Proteomes" id="UP001444625"/>
    </source>
</evidence>
<feature type="transmembrane region" description="Helical" evidence="2">
    <location>
        <begin position="246"/>
        <end position="266"/>
    </location>
</feature>
<protein>
    <submittedName>
        <fullName evidence="3">Zinc ribbon domain-containing protein</fullName>
    </submittedName>
</protein>
<keyword evidence="4" id="KW-1185">Reference proteome</keyword>
<dbReference type="RefSeq" id="WP_345826246.1">
    <property type="nucleotide sequence ID" value="NZ_JBDIML010000007.1"/>
</dbReference>
<evidence type="ECO:0000256" key="2">
    <source>
        <dbReference type="SAM" id="Phobius"/>
    </source>
</evidence>
<dbReference type="EMBL" id="JBDIML010000007">
    <property type="protein sequence ID" value="MEN2768747.1"/>
    <property type="molecule type" value="Genomic_DNA"/>
</dbReference>
<reference evidence="3 4" key="1">
    <citation type="submission" date="2024-05" db="EMBL/GenBank/DDBJ databases">
        <authorList>
            <person name="Haq I."/>
            <person name="Ullah Z."/>
            <person name="Ahmad R."/>
            <person name="Li M."/>
            <person name="Tong Y."/>
        </authorList>
    </citation>
    <scope>NUCLEOTIDE SEQUENCE [LARGE SCALE GENOMIC DNA]</scope>
    <source>
        <strain evidence="3 4">16A2E</strain>
    </source>
</reference>